<dbReference type="PANTHER" id="PTHR40619:SF3">
    <property type="entry name" value="FUNGAL STAND N-TERMINAL GOODBYE DOMAIN-CONTAINING PROTEIN"/>
    <property type="match status" value="1"/>
</dbReference>
<dbReference type="AlphaFoldDB" id="A0A395GV19"/>
<protein>
    <recommendedName>
        <fullName evidence="3">Nephrocystin 3-like N-terminal domain-containing protein</fullName>
    </recommendedName>
</protein>
<evidence type="ECO:0000259" key="3">
    <source>
        <dbReference type="Pfam" id="PF24883"/>
    </source>
</evidence>
<reference evidence="4 5" key="1">
    <citation type="submission" date="2018-02" db="EMBL/GenBank/DDBJ databases">
        <title>The genomes of Aspergillus section Nigri reveals drivers in fungal speciation.</title>
        <authorList>
            <consortium name="DOE Joint Genome Institute"/>
            <person name="Vesth T.C."/>
            <person name="Nybo J."/>
            <person name="Theobald S."/>
            <person name="Brandl J."/>
            <person name="Frisvad J.C."/>
            <person name="Nielsen K.F."/>
            <person name="Lyhne E.K."/>
            <person name="Kogle M.E."/>
            <person name="Kuo A."/>
            <person name="Riley R."/>
            <person name="Clum A."/>
            <person name="Nolan M."/>
            <person name="Lipzen A."/>
            <person name="Salamov A."/>
            <person name="Henrissat B."/>
            <person name="Wiebenga A."/>
            <person name="De vries R.P."/>
            <person name="Grigoriev I.V."/>
            <person name="Mortensen U.H."/>
            <person name="Andersen M.R."/>
            <person name="Baker S.E."/>
        </authorList>
    </citation>
    <scope>NUCLEOTIDE SEQUENCE [LARGE SCALE GENOMIC DNA]</scope>
    <source>
        <strain evidence="4 5">CBS 121593</strain>
    </source>
</reference>
<feature type="compositionally biased region" description="Basic residues" evidence="2">
    <location>
        <begin position="1"/>
        <end position="12"/>
    </location>
</feature>
<keyword evidence="1" id="KW-0677">Repeat</keyword>
<gene>
    <name evidence="4" type="ORF">BO80DRAFT_426961</name>
</gene>
<dbReference type="Proteomes" id="UP000249402">
    <property type="component" value="Unassembled WGS sequence"/>
</dbReference>
<accession>A0A395GV19</accession>
<name>A0A395GV19_9EURO</name>
<feature type="domain" description="Nephrocystin 3-like N-terminal" evidence="3">
    <location>
        <begin position="419"/>
        <end position="562"/>
    </location>
</feature>
<dbReference type="VEuPathDB" id="FungiDB:BO80DRAFT_426961"/>
<dbReference type="InterPro" id="IPR056884">
    <property type="entry name" value="NPHP3-like_N"/>
</dbReference>
<dbReference type="GeneID" id="37224760"/>
<dbReference type="EMBL" id="KZ824450">
    <property type="protein sequence ID" value="RAK98858.1"/>
    <property type="molecule type" value="Genomic_DNA"/>
</dbReference>
<evidence type="ECO:0000313" key="5">
    <source>
        <dbReference type="Proteomes" id="UP000249402"/>
    </source>
</evidence>
<keyword evidence="5" id="KW-1185">Reference proteome</keyword>
<evidence type="ECO:0000313" key="4">
    <source>
        <dbReference type="EMBL" id="RAK98858.1"/>
    </source>
</evidence>
<sequence>MTHFFHGLRKPKAGAADKAGNTKSRAWIEERGRDFHPAFAVESHYDEHQEKYIPAELATIRELENLLKEHDATASPDEPKFYQYSWQMVLKTLEEAKEAGSSRNGCASAAIQGLELLSPLKDVIPDEYGLNVVKGVLGLVFETTKRGIENRAKILEAFETVPETILTIQTAYNYLNPTEDDETLCRDFCRTLVMTLPGLLDVLLKRQPWYRKVKEALTLRIRETLTVDQVLSDWNRYLATIKERLERMKLKISAATAYHSTESHRLGLEANENIKVLHDELHGARSDIKDLVAEVKKQIGAEYREIFAFHKEQSGAQAMTGLLYEFRALWKESREEYETQQSQIFRLERAYSDLTHENEALRSSISLCSTSSRDTEPATMVSPIELLGILGVSPHSAPQDLDIVLQEASKFRARSLGQVRWLARTDEFTEWLRAAQSSLLLVDGRLDTSPATMVSPMSVFVSTFISSLISSPDCLPLFFFASLHDDKDADPELSGPTGLMRSLITQLLFSDKLASPNLRFLHKGFLHACESNNIKALCELFRRLVLQVPPDLQILCILDGTAVYELEPTWGEEIDYVAALFQRLIGDLNEASSLRLKVLFTFASQSLQISDRVEMYPDIWQYVSLADGHVDHLSRLEYYELG</sequence>
<dbReference type="PANTHER" id="PTHR40619">
    <property type="entry name" value="FUNGAL STAND N-TERMINAL GOODBYE DOMAIN-CONTAINING PROTEIN"/>
    <property type="match status" value="1"/>
</dbReference>
<dbReference type="Pfam" id="PF24883">
    <property type="entry name" value="NPHP3_N"/>
    <property type="match status" value="1"/>
</dbReference>
<proteinExistence type="predicted"/>
<organism evidence="4 5">
    <name type="scientific">Aspergillus ibericus CBS 121593</name>
    <dbReference type="NCBI Taxonomy" id="1448316"/>
    <lineage>
        <taxon>Eukaryota</taxon>
        <taxon>Fungi</taxon>
        <taxon>Dikarya</taxon>
        <taxon>Ascomycota</taxon>
        <taxon>Pezizomycotina</taxon>
        <taxon>Eurotiomycetes</taxon>
        <taxon>Eurotiomycetidae</taxon>
        <taxon>Eurotiales</taxon>
        <taxon>Aspergillaceae</taxon>
        <taxon>Aspergillus</taxon>
        <taxon>Aspergillus subgen. Circumdati</taxon>
    </lineage>
</organism>
<evidence type="ECO:0000256" key="1">
    <source>
        <dbReference type="ARBA" id="ARBA00022737"/>
    </source>
</evidence>
<dbReference type="OrthoDB" id="5419927at2759"/>
<feature type="region of interest" description="Disordered" evidence="2">
    <location>
        <begin position="1"/>
        <end position="21"/>
    </location>
</feature>
<dbReference type="STRING" id="1448316.A0A395GV19"/>
<evidence type="ECO:0000256" key="2">
    <source>
        <dbReference type="SAM" id="MobiDB-lite"/>
    </source>
</evidence>
<dbReference type="RefSeq" id="XP_025573186.1">
    <property type="nucleotide sequence ID" value="XM_025719895.1"/>
</dbReference>